<feature type="domain" description="FAD-binding FR-type" evidence="2">
    <location>
        <begin position="46"/>
        <end position="171"/>
    </location>
</feature>
<feature type="compositionally biased region" description="Basic residues" evidence="1">
    <location>
        <begin position="40"/>
        <end position="50"/>
    </location>
</feature>
<dbReference type="PROSITE" id="PS51384">
    <property type="entry name" value="FAD_FR"/>
    <property type="match status" value="1"/>
</dbReference>
<dbReference type="Gene3D" id="3.40.50.80">
    <property type="entry name" value="Nucleotide-binding domain of ferredoxin-NADP reductase (FNR) module"/>
    <property type="match status" value="1"/>
</dbReference>
<protein>
    <submittedName>
        <fullName evidence="3">FAD-binding 9, siderophore-interacting</fullName>
    </submittedName>
</protein>
<dbReference type="OrthoDB" id="3211041at2"/>
<dbReference type="CDD" id="cd06193">
    <property type="entry name" value="siderophore_interacting"/>
    <property type="match status" value="1"/>
</dbReference>
<dbReference type="Gene3D" id="2.40.30.10">
    <property type="entry name" value="Translation factors"/>
    <property type="match status" value="1"/>
</dbReference>
<name>Q2J974_FRACC</name>
<dbReference type="PhylomeDB" id="Q2J974"/>
<dbReference type="InterPro" id="IPR039261">
    <property type="entry name" value="FNR_nucleotide-bd"/>
</dbReference>
<feature type="region of interest" description="Disordered" evidence="1">
    <location>
        <begin position="1"/>
        <end position="50"/>
    </location>
</feature>
<dbReference type="Pfam" id="PF08021">
    <property type="entry name" value="FAD_binding_9"/>
    <property type="match status" value="1"/>
</dbReference>
<accession>Q2J974</accession>
<dbReference type="PANTHER" id="PTHR30157:SF0">
    <property type="entry name" value="NADPH-DEPENDENT FERRIC-CHELATE REDUCTASE"/>
    <property type="match status" value="1"/>
</dbReference>
<feature type="region of interest" description="Disordered" evidence="1">
    <location>
        <begin position="96"/>
        <end position="116"/>
    </location>
</feature>
<dbReference type="Pfam" id="PF04954">
    <property type="entry name" value="SIP"/>
    <property type="match status" value="1"/>
</dbReference>
<dbReference type="HOGENOM" id="CLU_040923_4_0_11"/>
<evidence type="ECO:0000313" key="4">
    <source>
        <dbReference type="Proteomes" id="UP000001937"/>
    </source>
</evidence>
<keyword evidence="4" id="KW-1185">Reference proteome</keyword>
<evidence type="ECO:0000256" key="1">
    <source>
        <dbReference type="SAM" id="MobiDB-lite"/>
    </source>
</evidence>
<dbReference type="STRING" id="106370.Francci3_2810"/>
<evidence type="ECO:0000313" key="3">
    <source>
        <dbReference type="EMBL" id="ABD12168.1"/>
    </source>
</evidence>
<gene>
    <name evidence="3" type="ordered locus">Francci3_2810</name>
</gene>
<dbReference type="eggNOG" id="COG2375">
    <property type="taxonomic scope" value="Bacteria"/>
</dbReference>
<dbReference type="InterPro" id="IPR017938">
    <property type="entry name" value="Riboflavin_synthase-like_b-brl"/>
</dbReference>
<reference evidence="3 4" key="1">
    <citation type="journal article" date="2007" name="Genome Res.">
        <title>Genome characteristics of facultatively symbiotic Frankia sp. strains reflect host range and host plant biogeography.</title>
        <authorList>
            <person name="Normand P."/>
            <person name="Lapierre P."/>
            <person name="Tisa L.S."/>
            <person name="Gogarten J.P."/>
            <person name="Alloisio N."/>
            <person name="Bagnarol E."/>
            <person name="Bassi C.A."/>
            <person name="Berry A.M."/>
            <person name="Bickhart D.M."/>
            <person name="Choisne N."/>
            <person name="Couloux A."/>
            <person name="Cournoyer B."/>
            <person name="Cruveiller S."/>
            <person name="Daubin V."/>
            <person name="Demange N."/>
            <person name="Francino M.P."/>
            <person name="Goltsman E."/>
            <person name="Huang Y."/>
            <person name="Kopp O.R."/>
            <person name="Labarre L."/>
            <person name="Lapidus A."/>
            <person name="Lavire C."/>
            <person name="Marechal J."/>
            <person name="Martinez M."/>
            <person name="Mastronunzio J.E."/>
            <person name="Mullin B.C."/>
            <person name="Niemann J."/>
            <person name="Pujic P."/>
            <person name="Rawnsley T."/>
            <person name="Rouy Z."/>
            <person name="Schenowitz C."/>
            <person name="Sellstedt A."/>
            <person name="Tavares F."/>
            <person name="Tomkins J.P."/>
            <person name="Vallenet D."/>
            <person name="Valverde C."/>
            <person name="Wall L.G."/>
            <person name="Wang Y."/>
            <person name="Medigue C."/>
            <person name="Benson D.R."/>
        </authorList>
    </citation>
    <scope>NUCLEOTIDE SEQUENCE [LARGE SCALE GENOMIC DNA]</scope>
    <source>
        <strain evidence="4">DSM 45818 / CECT 9043 / CcI3</strain>
    </source>
</reference>
<proteinExistence type="predicted"/>
<dbReference type="PANTHER" id="PTHR30157">
    <property type="entry name" value="FERRIC REDUCTASE, NADPH-DEPENDENT"/>
    <property type="match status" value="1"/>
</dbReference>
<dbReference type="RefSeq" id="WP_011437197.1">
    <property type="nucleotide sequence ID" value="NC_007777.1"/>
</dbReference>
<dbReference type="InterPro" id="IPR017927">
    <property type="entry name" value="FAD-bd_FR_type"/>
</dbReference>
<dbReference type="InterPro" id="IPR007037">
    <property type="entry name" value="SIP_rossman_dom"/>
</dbReference>
<evidence type="ECO:0000259" key="2">
    <source>
        <dbReference type="PROSITE" id="PS51384"/>
    </source>
</evidence>
<dbReference type="GO" id="GO:0016491">
    <property type="term" value="F:oxidoreductase activity"/>
    <property type="evidence" value="ECO:0007669"/>
    <property type="project" value="InterPro"/>
</dbReference>
<dbReference type="KEGG" id="fra:Francci3_2810"/>
<dbReference type="AlphaFoldDB" id="Q2J974"/>
<feature type="compositionally biased region" description="Low complexity" evidence="1">
    <location>
        <begin position="1"/>
        <end position="11"/>
    </location>
</feature>
<dbReference type="EMBL" id="CP000249">
    <property type="protein sequence ID" value="ABD12168.1"/>
    <property type="molecule type" value="Genomic_DNA"/>
</dbReference>
<dbReference type="SUPFAM" id="SSF63380">
    <property type="entry name" value="Riboflavin synthase domain-like"/>
    <property type="match status" value="1"/>
</dbReference>
<sequence>MSTFGPDSSVPSTPPSTPHPTGLPDGRDGRPSTSAENRPAPRRARPAPRRLRVVRVTPLTGDMVTVTLGGPALAGFALPRAAQHVKIFLPADGQTEPTVPSWGPDGRPVFPAGTPRPIVRTYTPRRFDAEALELDIEMLLHGEGPAGRWAGTARPGDHLAIAGPGGGYEVRTSAAHHLLAADETGLPALATVLERLPARVPVTVVAEVRDAGRRRALPVTPATTVTWLHRDGGVPGTLLAEAVEAVPLPAGTAAWVACEATAVRRIRRHLLAAGLDRADLSTRGYWRLGAADHPDHDYGEGEAADVTRGGEGRIDRLRRTLGPLKQRAETTARGLGATVKARAVERRR</sequence>
<dbReference type="Proteomes" id="UP000001937">
    <property type="component" value="Chromosome"/>
</dbReference>
<dbReference type="InterPro" id="IPR039374">
    <property type="entry name" value="SIP_fam"/>
</dbReference>
<organism evidence="3 4">
    <name type="scientific">Frankia casuarinae (strain DSM 45818 / CECT 9043 / HFP020203 / CcI3)</name>
    <dbReference type="NCBI Taxonomy" id="106370"/>
    <lineage>
        <taxon>Bacteria</taxon>
        <taxon>Bacillati</taxon>
        <taxon>Actinomycetota</taxon>
        <taxon>Actinomycetes</taxon>
        <taxon>Frankiales</taxon>
        <taxon>Frankiaceae</taxon>
        <taxon>Frankia</taxon>
    </lineage>
</organism>
<dbReference type="InterPro" id="IPR013113">
    <property type="entry name" value="SIP_FAD-bd"/>
</dbReference>